<gene>
    <name evidence="2" type="ORF">N7493_006664</name>
</gene>
<feature type="region of interest" description="Disordered" evidence="1">
    <location>
        <begin position="10"/>
        <end position="53"/>
    </location>
</feature>
<reference evidence="2" key="1">
    <citation type="journal article" date="2023" name="IMA Fungus">
        <title>Comparative genomic study of the Penicillium genus elucidates a diverse pangenome and 15 lateral gene transfer events.</title>
        <authorList>
            <person name="Petersen C."/>
            <person name="Sorensen T."/>
            <person name="Nielsen M.R."/>
            <person name="Sondergaard T.E."/>
            <person name="Sorensen J.L."/>
            <person name="Fitzpatrick D.A."/>
            <person name="Frisvad J.C."/>
            <person name="Nielsen K.L."/>
        </authorList>
    </citation>
    <scope>NUCLEOTIDE SEQUENCE</scope>
    <source>
        <strain evidence="2">IBT 17514</strain>
    </source>
</reference>
<evidence type="ECO:0000313" key="2">
    <source>
        <dbReference type="EMBL" id="KAJ5724936.1"/>
    </source>
</evidence>
<evidence type="ECO:0000256" key="1">
    <source>
        <dbReference type="SAM" id="MobiDB-lite"/>
    </source>
</evidence>
<keyword evidence="3" id="KW-1185">Reference proteome</keyword>
<reference evidence="2" key="2">
    <citation type="submission" date="2023-01" db="EMBL/GenBank/DDBJ databases">
        <authorList>
            <person name="Petersen C."/>
        </authorList>
    </citation>
    <scope>NUCLEOTIDE SEQUENCE</scope>
    <source>
        <strain evidence="2">IBT 17514</strain>
    </source>
</reference>
<sequence length="465" mass="52307">MVNLFQRLTRRALSSSNTSAESKSNEPNTGTSHDLHRTTSVSSKRSRHDVAAQEPVPRHLILISDTPEFDPEILRRFRAEAFEVEYLPFTCSGDFERDRRALENAVHEKEDDLEAGERFAIVAYNRPAYYLLSSHHLITSNTNPFPRLCALIAYHPISKNSKTTSKRHSNTETCVPACSDTEAIFQPGPAATLLPIQIHISEPENGCTFWPWITLSPSEGDVTYKKRHRCYVFKYPHFQTSSNDGDPSYEGKDGKENENQGGRYTQETDSGSGLAWSRTLGCLRRAFGAGINWPVTAIETVWEEYWHSILAELDHGKEPQRSETSWSAMEIMSGRRDLQDEYGISIECIPTKSGGSDPHSLRSFLKDTFIPCGPASQHIHLLSRTVGSDRIVDEVRFSFPHTAEIPWLLPGISATNREIEVNLVIVARFSADRIVHQRIYWDQADVLVQAGILDSAIIPRVPTTG</sequence>
<dbReference type="Proteomes" id="UP001215712">
    <property type="component" value="Unassembled WGS sequence"/>
</dbReference>
<name>A0AAD6MVX2_9EURO</name>
<feature type="compositionally biased region" description="Basic and acidic residues" evidence="1">
    <location>
        <begin position="249"/>
        <end position="258"/>
    </location>
</feature>
<dbReference type="PANTHER" id="PTHR38436">
    <property type="entry name" value="POLYKETIDE CYCLASE SNOAL-LIKE DOMAIN"/>
    <property type="match status" value="1"/>
</dbReference>
<feature type="compositionally biased region" description="Low complexity" evidence="1">
    <location>
        <begin position="14"/>
        <end position="26"/>
    </location>
</feature>
<evidence type="ECO:0008006" key="4">
    <source>
        <dbReference type="Google" id="ProtNLM"/>
    </source>
</evidence>
<accession>A0AAD6MVX2</accession>
<comment type="caution">
    <text evidence="2">The sequence shown here is derived from an EMBL/GenBank/DDBJ whole genome shotgun (WGS) entry which is preliminary data.</text>
</comment>
<dbReference type="EMBL" id="JAQJAN010000008">
    <property type="protein sequence ID" value="KAJ5724936.1"/>
    <property type="molecule type" value="Genomic_DNA"/>
</dbReference>
<dbReference type="AlphaFoldDB" id="A0AAD6MVX2"/>
<feature type="compositionally biased region" description="Polar residues" evidence="1">
    <location>
        <begin position="259"/>
        <end position="270"/>
    </location>
</feature>
<dbReference type="PANTHER" id="PTHR38436:SF3">
    <property type="entry name" value="CARBOXYMETHYLENEBUTENOLIDASE-RELATED"/>
    <property type="match status" value="1"/>
</dbReference>
<evidence type="ECO:0000313" key="3">
    <source>
        <dbReference type="Proteomes" id="UP001215712"/>
    </source>
</evidence>
<protein>
    <recommendedName>
        <fullName evidence="4">Dienelactone hydrolase</fullName>
    </recommendedName>
</protein>
<dbReference type="GO" id="GO:0030638">
    <property type="term" value="P:polyketide metabolic process"/>
    <property type="evidence" value="ECO:0007669"/>
    <property type="project" value="InterPro"/>
</dbReference>
<proteinExistence type="predicted"/>
<feature type="region of interest" description="Disordered" evidence="1">
    <location>
        <begin position="242"/>
        <end position="270"/>
    </location>
</feature>
<feature type="compositionally biased region" description="Polar residues" evidence="1">
    <location>
        <begin position="27"/>
        <end position="43"/>
    </location>
</feature>
<dbReference type="Gene3D" id="3.10.450.50">
    <property type="match status" value="1"/>
</dbReference>
<dbReference type="SUPFAM" id="SSF54427">
    <property type="entry name" value="NTF2-like"/>
    <property type="match status" value="1"/>
</dbReference>
<dbReference type="InterPro" id="IPR009959">
    <property type="entry name" value="Cyclase_SnoaL-like"/>
</dbReference>
<dbReference type="InterPro" id="IPR032710">
    <property type="entry name" value="NTF2-like_dom_sf"/>
</dbReference>
<organism evidence="2 3">
    <name type="scientific">Penicillium malachiteum</name>
    <dbReference type="NCBI Taxonomy" id="1324776"/>
    <lineage>
        <taxon>Eukaryota</taxon>
        <taxon>Fungi</taxon>
        <taxon>Dikarya</taxon>
        <taxon>Ascomycota</taxon>
        <taxon>Pezizomycotina</taxon>
        <taxon>Eurotiomycetes</taxon>
        <taxon>Eurotiomycetidae</taxon>
        <taxon>Eurotiales</taxon>
        <taxon>Aspergillaceae</taxon>
        <taxon>Penicillium</taxon>
    </lineage>
</organism>